<evidence type="ECO:0000313" key="6">
    <source>
        <dbReference type="Proteomes" id="UP000199150"/>
    </source>
</evidence>
<protein>
    <submittedName>
        <fullName evidence="5">Lrp/AsnC family transcriptional regulator</fullName>
    </submittedName>
</protein>
<proteinExistence type="predicted"/>
<dbReference type="Gene3D" id="1.10.10.10">
    <property type="entry name" value="Winged helix-like DNA-binding domain superfamily/Winged helix DNA-binding domain"/>
    <property type="match status" value="1"/>
</dbReference>
<evidence type="ECO:0000256" key="3">
    <source>
        <dbReference type="ARBA" id="ARBA00023163"/>
    </source>
</evidence>
<dbReference type="PROSITE" id="PS00519">
    <property type="entry name" value="HTH_ASNC_1"/>
    <property type="match status" value="1"/>
</dbReference>
<dbReference type="GO" id="GO:0005829">
    <property type="term" value="C:cytosol"/>
    <property type="evidence" value="ECO:0007669"/>
    <property type="project" value="TreeGrafter"/>
</dbReference>
<dbReference type="InterPro" id="IPR000485">
    <property type="entry name" value="AsnC-type_HTH_dom"/>
</dbReference>
<dbReference type="GO" id="GO:0043200">
    <property type="term" value="P:response to amino acid"/>
    <property type="evidence" value="ECO:0007669"/>
    <property type="project" value="TreeGrafter"/>
</dbReference>
<dbReference type="InterPro" id="IPR019888">
    <property type="entry name" value="Tscrpt_reg_AsnC-like"/>
</dbReference>
<keyword evidence="3" id="KW-0804">Transcription</keyword>
<dbReference type="InterPro" id="IPR036388">
    <property type="entry name" value="WH-like_DNA-bd_sf"/>
</dbReference>
<dbReference type="PANTHER" id="PTHR30154">
    <property type="entry name" value="LEUCINE-RESPONSIVE REGULATORY PROTEIN"/>
    <property type="match status" value="1"/>
</dbReference>
<keyword evidence="6" id="KW-1185">Reference proteome</keyword>
<gene>
    <name evidence="5" type="ORF">SAMN02927928_0805</name>
</gene>
<sequence>MLDDRDRKLLDLLQRDADSALTDLSERVNLSPSACSRRITRLREEGYIDRHVMVLDRARMNVATTVFVMLKTAHHTADWLERFRAGVIDIPEIVEVHRLAGNLDYIIKIVVTDIAHYDAIYKRLVSRIDLFDVSAYISMETLKNEQAVPTGYAS</sequence>
<dbReference type="InterPro" id="IPR011008">
    <property type="entry name" value="Dimeric_a/b-barrel"/>
</dbReference>
<dbReference type="Gene3D" id="3.30.70.920">
    <property type="match status" value="1"/>
</dbReference>
<dbReference type="InterPro" id="IPR019885">
    <property type="entry name" value="Tscrpt_reg_HTH_AsnC-type_CS"/>
</dbReference>
<evidence type="ECO:0000256" key="2">
    <source>
        <dbReference type="ARBA" id="ARBA00023125"/>
    </source>
</evidence>
<keyword evidence="1" id="KW-0805">Transcription regulation</keyword>
<dbReference type="Proteomes" id="UP000199150">
    <property type="component" value="Unassembled WGS sequence"/>
</dbReference>
<dbReference type="GO" id="GO:0006355">
    <property type="term" value="P:regulation of DNA-templated transcription"/>
    <property type="evidence" value="ECO:0007669"/>
    <property type="project" value="UniProtKB-ARBA"/>
</dbReference>
<dbReference type="InterPro" id="IPR011991">
    <property type="entry name" value="ArsR-like_HTH"/>
</dbReference>
<dbReference type="PROSITE" id="PS50956">
    <property type="entry name" value="HTH_ASNC_2"/>
    <property type="match status" value="1"/>
</dbReference>
<dbReference type="InterPro" id="IPR036390">
    <property type="entry name" value="WH_DNA-bd_sf"/>
</dbReference>
<accession>A0A1G4PZZ9</accession>
<dbReference type="OrthoDB" id="7847328at2"/>
<dbReference type="SUPFAM" id="SSF54909">
    <property type="entry name" value="Dimeric alpha+beta barrel"/>
    <property type="match status" value="1"/>
</dbReference>
<evidence type="ECO:0000313" key="5">
    <source>
        <dbReference type="EMBL" id="SCW37876.1"/>
    </source>
</evidence>
<feature type="domain" description="HTH asnC-type" evidence="4">
    <location>
        <begin position="2"/>
        <end position="63"/>
    </location>
</feature>
<dbReference type="InterPro" id="IPR019887">
    <property type="entry name" value="Tscrpt_reg_AsnC/Lrp_C"/>
</dbReference>
<keyword evidence="2" id="KW-0238">DNA-binding</keyword>
<dbReference type="EMBL" id="FMTS01000001">
    <property type="protein sequence ID" value="SCW37876.1"/>
    <property type="molecule type" value="Genomic_DNA"/>
</dbReference>
<dbReference type="Pfam" id="PF01037">
    <property type="entry name" value="AsnC_trans_reg"/>
    <property type="match status" value="1"/>
</dbReference>
<name>A0A1G4PZZ9_9CAUL</name>
<dbReference type="RefSeq" id="WP_090643921.1">
    <property type="nucleotide sequence ID" value="NZ_CBCRYE010000001.1"/>
</dbReference>
<reference evidence="6" key="1">
    <citation type="submission" date="2016-10" db="EMBL/GenBank/DDBJ databases">
        <authorList>
            <person name="Varghese N."/>
            <person name="Submissions S."/>
        </authorList>
    </citation>
    <scope>NUCLEOTIDE SEQUENCE [LARGE SCALE GENOMIC DNA]</scope>
    <source>
        <strain evidence="6">CGMCC 1.3431</strain>
    </source>
</reference>
<organism evidence="5 6">
    <name type="scientific">Asticcacaulis taihuensis</name>
    <dbReference type="NCBI Taxonomy" id="260084"/>
    <lineage>
        <taxon>Bacteria</taxon>
        <taxon>Pseudomonadati</taxon>
        <taxon>Pseudomonadota</taxon>
        <taxon>Alphaproteobacteria</taxon>
        <taxon>Caulobacterales</taxon>
        <taxon>Caulobacteraceae</taxon>
        <taxon>Asticcacaulis</taxon>
    </lineage>
</organism>
<evidence type="ECO:0000256" key="1">
    <source>
        <dbReference type="ARBA" id="ARBA00023015"/>
    </source>
</evidence>
<dbReference type="PANTHER" id="PTHR30154:SF17">
    <property type="entry name" value="DNA-BINDING TRANSCRIPTIONAL ACTIVATOR DECR"/>
    <property type="match status" value="1"/>
</dbReference>
<dbReference type="SUPFAM" id="SSF46785">
    <property type="entry name" value="Winged helix' DNA-binding domain"/>
    <property type="match status" value="1"/>
</dbReference>
<dbReference type="GO" id="GO:0043565">
    <property type="term" value="F:sequence-specific DNA binding"/>
    <property type="evidence" value="ECO:0007669"/>
    <property type="project" value="InterPro"/>
</dbReference>
<dbReference type="AlphaFoldDB" id="A0A1G4PZZ9"/>
<dbReference type="Pfam" id="PF13412">
    <property type="entry name" value="HTH_24"/>
    <property type="match status" value="1"/>
</dbReference>
<dbReference type="CDD" id="cd00090">
    <property type="entry name" value="HTH_ARSR"/>
    <property type="match status" value="1"/>
</dbReference>
<dbReference type="SMART" id="SM00344">
    <property type="entry name" value="HTH_ASNC"/>
    <property type="match status" value="1"/>
</dbReference>
<dbReference type="PRINTS" id="PR00033">
    <property type="entry name" value="HTHASNC"/>
</dbReference>
<evidence type="ECO:0000259" key="4">
    <source>
        <dbReference type="PROSITE" id="PS50956"/>
    </source>
</evidence>
<dbReference type="STRING" id="260084.SAMN02927928_0805"/>